<organism evidence="1">
    <name type="scientific">marine sediment metagenome</name>
    <dbReference type="NCBI Taxonomy" id="412755"/>
    <lineage>
        <taxon>unclassified sequences</taxon>
        <taxon>metagenomes</taxon>
        <taxon>ecological metagenomes</taxon>
    </lineage>
</organism>
<evidence type="ECO:0000313" key="1">
    <source>
        <dbReference type="EMBL" id="GAG71944.1"/>
    </source>
</evidence>
<dbReference type="AlphaFoldDB" id="X0ZRK7"/>
<proteinExistence type="predicted"/>
<name>X0ZRK7_9ZZZZ</name>
<accession>X0ZRK7</accession>
<protein>
    <submittedName>
        <fullName evidence="1">Uncharacterized protein</fullName>
    </submittedName>
</protein>
<sequence length="67" mass="8145">MFEKKIDLSAERKPGDDEGLKQWFTSRKYWDREGKKKLGKPPRDKEALFKRTKGNRKMPKELMRKIY</sequence>
<reference evidence="1" key="1">
    <citation type="journal article" date="2014" name="Front. Microbiol.">
        <title>High frequency of phylogenetically diverse reductive dehalogenase-homologous genes in deep subseafloor sedimentary metagenomes.</title>
        <authorList>
            <person name="Kawai M."/>
            <person name="Futagami T."/>
            <person name="Toyoda A."/>
            <person name="Takaki Y."/>
            <person name="Nishi S."/>
            <person name="Hori S."/>
            <person name="Arai W."/>
            <person name="Tsubouchi T."/>
            <person name="Morono Y."/>
            <person name="Uchiyama I."/>
            <person name="Ito T."/>
            <person name="Fujiyama A."/>
            <person name="Inagaki F."/>
            <person name="Takami H."/>
        </authorList>
    </citation>
    <scope>NUCLEOTIDE SEQUENCE</scope>
    <source>
        <strain evidence="1">Expedition CK06-06</strain>
    </source>
</reference>
<comment type="caution">
    <text evidence="1">The sequence shown here is derived from an EMBL/GenBank/DDBJ whole genome shotgun (WGS) entry which is preliminary data.</text>
</comment>
<gene>
    <name evidence="1" type="ORF">S01H4_05601</name>
</gene>
<dbReference type="EMBL" id="BART01001642">
    <property type="protein sequence ID" value="GAG71944.1"/>
    <property type="molecule type" value="Genomic_DNA"/>
</dbReference>